<evidence type="ECO:0000259" key="2">
    <source>
        <dbReference type="Pfam" id="PF20732"/>
    </source>
</evidence>
<dbReference type="InterPro" id="IPR048503">
    <property type="entry name" value="NamZ_C"/>
</dbReference>
<reference evidence="3 4" key="1">
    <citation type="submission" date="2019-01" db="EMBL/GenBank/DDBJ databases">
        <title>Muriicola soli sp. nov., isolated from soil.</title>
        <authorList>
            <person name="Kang H.J."/>
            <person name="Kim S.B."/>
        </authorList>
    </citation>
    <scope>NUCLEOTIDE SEQUENCE [LARGE SCALE GENOMIC DNA]</scope>
    <source>
        <strain evidence="3 4">MMS17-SY002</strain>
    </source>
</reference>
<dbReference type="Gene3D" id="3.40.50.12170">
    <property type="entry name" value="Uncharacterised protein PF07075, DUF1343"/>
    <property type="match status" value="1"/>
</dbReference>
<gene>
    <name evidence="3" type="ORF">EQY75_09870</name>
</gene>
<organism evidence="3 4">
    <name type="scientific">Muriicola soli</name>
    <dbReference type="NCBI Taxonomy" id="2507538"/>
    <lineage>
        <taxon>Bacteria</taxon>
        <taxon>Pseudomonadati</taxon>
        <taxon>Bacteroidota</taxon>
        <taxon>Flavobacteriia</taxon>
        <taxon>Flavobacteriales</taxon>
        <taxon>Flavobacteriaceae</taxon>
        <taxon>Muriicola</taxon>
    </lineage>
</organism>
<dbReference type="Pfam" id="PF20732">
    <property type="entry name" value="NamZ_C"/>
    <property type="match status" value="1"/>
</dbReference>
<evidence type="ECO:0000259" key="1">
    <source>
        <dbReference type="Pfam" id="PF07075"/>
    </source>
</evidence>
<dbReference type="Proteomes" id="UP000290889">
    <property type="component" value="Chromosome"/>
</dbReference>
<feature type="domain" description="Peptidoglycan beta-N-acetylmuramidase NamZ N-terminal" evidence="1">
    <location>
        <begin position="95"/>
        <end position="304"/>
    </location>
</feature>
<accession>A0A411EAQ3</accession>
<name>A0A411EAQ3_9FLAO</name>
<evidence type="ECO:0000313" key="4">
    <source>
        <dbReference type="Proteomes" id="UP000290889"/>
    </source>
</evidence>
<evidence type="ECO:0000313" key="3">
    <source>
        <dbReference type="EMBL" id="QBA64805.1"/>
    </source>
</evidence>
<dbReference type="EMBL" id="CP035544">
    <property type="protein sequence ID" value="QBA64805.1"/>
    <property type="molecule type" value="Genomic_DNA"/>
</dbReference>
<proteinExistence type="predicted"/>
<dbReference type="PANTHER" id="PTHR42915:SF1">
    <property type="entry name" value="PEPTIDOGLYCAN BETA-N-ACETYLMURAMIDASE NAMZ"/>
    <property type="match status" value="1"/>
</dbReference>
<protein>
    <submittedName>
        <fullName evidence="3">DUF1343 domain-containing protein</fullName>
    </submittedName>
</protein>
<dbReference type="PIRSF" id="PIRSF016719">
    <property type="entry name" value="UCP016719"/>
    <property type="match status" value="1"/>
</dbReference>
<dbReference type="OrthoDB" id="9801061at2"/>
<dbReference type="GO" id="GO:0033922">
    <property type="term" value="F:peptidoglycan beta-N-acetylmuramidase activity"/>
    <property type="evidence" value="ECO:0007669"/>
    <property type="project" value="InterPro"/>
</dbReference>
<keyword evidence="4" id="KW-1185">Reference proteome</keyword>
<dbReference type="PANTHER" id="PTHR42915">
    <property type="entry name" value="HYPOTHETICAL 460 KDA PROTEIN IN FEUA-SIGW INTERGENIC REGION [PRECURSOR]"/>
    <property type="match status" value="1"/>
</dbReference>
<dbReference type="Pfam" id="PF07075">
    <property type="entry name" value="NamZ_N"/>
    <property type="match status" value="1"/>
</dbReference>
<dbReference type="InterPro" id="IPR008302">
    <property type="entry name" value="NamZ"/>
</dbReference>
<dbReference type="InterPro" id="IPR048502">
    <property type="entry name" value="NamZ_N"/>
</dbReference>
<dbReference type="KEGG" id="mur:EQY75_09870"/>
<sequence>MFFFLPQKYSFHLLVTHVSELTEKLVVGTIPLNRLIFGLCFLTISLVYSCGNSSTAASSSGNTQPLAENLLPTAEIIVGANRTDLYLPLLKGKKIGLVANQTSVIFRENDQKTSEKVSHAHLVDSLLALNIDLLKVFAPEHGFRGTADAGEKVSDGVDKRSGLPVISLYGANRKPEKSQLEGLEAVVFDIQDVGVRFYTYIATLQLVMEACAESGIPIIVLDRPNPNGHYIDGPTMETEYKGFLGMTSIPLVYGMTIGEYANMINDEGWLEGGLTAELTVIPLENYTHQAMYSLPLKPSPNLPNDLAINLYPSLGLFEGTNINAGRGTDHQFQQYGAPFLDPELFTFKYTPKSNPGAKSPKHLGEKCYGERLVGVGRLYEVSLEWLLKAYQNCADKDRFFNTSGFSKHAGTAKLQMQIEAGYTEEQIKDTWKADLESFKRIREKYLLYP</sequence>
<dbReference type="Gene3D" id="3.90.1150.140">
    <property type="match status" value="1"/>
</dbReference>
<feature type="domain" description="Peptidoglycan beta-N-acetylmuramidase NamZ C-terminal" evidence="2">
    <location>
        <begin position="310"/>
        <end position="448"/>
    </location>
</feature>
<dbReference type="AlphaFoldDB" id="A0A411EAQ3"/>